<dbReference type="Proteomes" id="UP000183613">
    <property type="component" value="Unassembled WGS sequence"/>
</dbReference>
<proteinExistence type="predicted"/>
<organism evidence="3 4">
    <name type="scientific">Pseudomonas deceptionensis</name>
    <dbReference type="NCBI Taxonomy" id="882211"/>
    <lineage>
        <taxon>Bacteria</taxon>
        <taxon>Pseudomonadati</taxon>
        <taxon>Pseudomonadota</taxon>
        <taxon>Gammaproteobacteria</taxon>
        <taxon>Pseudomonadales</taxon>
        <taxon>Pseudomonadaceae</taxon>
        <taxon>Pseudomonas</taxon>
    </lineage>
</organism>
<dbReference type="PANTHER" id="PTHR30437:SF5">
    <property type="entry name" value="REGULATOR OF NUCLEOSIDE DIPHOSPHATE KINASE"/>
    <property type="match status" value="1"/>
</dbReference>
<dbReference type="RefSeq" id="WP_048361409.1">
    <property type="nucleotide sequence ID" value="NZ_FNUD01000002.1"/>
</dbReference>
<name>A0A0J6J4X8_PSEDM</name>
<gene>
    <name evidence="3" type="ORF">SAMN04489800_0931</name>
</gene>
<dbReference type="AlphaFoldDB" id="A0A0J6J4X8"/>
<dbReference type="GO" id="GO:0016301">
    <property type="term" value="F:kinase activity"/>
    <property type="evidence" value="ECO:0007669"/>
    <property type="project" value="UniProtKB-KW"/>
</dbReference>
<dbReference type="SUPFAM" id="SSF54534">
    <property type="entry name" value="FKBP-like"/>
    <property type="match status" value="1"/>
</dbReference>
<dbReference type="InterPro" id="IPR036953">
    <property type="entry name" value="GreA/GreB_C_sf"/>
</dbReference>
<dbReference type="GO" id="GO:0032784">
    <property type="term" value="P:regulation of DNA-templated transcription elongation"/>
    <property type="evidence" value="ECO:0007669"/>
    <property type="project" value="InterPro"/>
</dbReference>
<dbReference type="PATRIC" id="fig|882211.3.peg.3769"/>
<evidence type="ECO:0000259" key="1">
    <source>
        <dbReference type="Pfam" id="PF01272"/>
    </source>
</evidence>
<dbReference type="EMBL" id="FNUD01000002">
    <property type="protein sequence ID" value="SEE47067.1"/>
    <property type="molecule type" value="Genomic_DNA"/>
</dbReference>
<keyword evidence="3" id="KW-0808">Transferase</keyword>
<sequence length="137" mass="14837">MSTPTPLILTRLDVQRLEHLIDSLPETTPGIEALQAELDRAETIVGHEEVPAGVVTMNSRVHCREESSGKDYRLTLVYPKDANADEGKISILAPVGSALLGLQVGQHINWPAPGGKTLKLELLEVEYQPKAASDFSA</sequence>
<dbReference type="Gene3D" id="1.10.286.20">
    <property type="match status" value="1"/>
</dbReference>
<evidence type="ECO:0000313" key="4">
    <source>
        <dbReference type="Proteomes" id="UP000183613"/>
    </source>
</evidence>
<dbReference type="InterPro" id="IPR029462">
    <property type="entry name" value="Rnk_N"/>
</dbReference>
<evidence type="ECO:0000313" key="3">
    <source>
        <dbReference type="EMBL" id="SEE47067.1"/>
    </source>
</evidence>
<dbReference type="NCBIfam" id="NF004396">
    <property type="entry name" value="PRK05753.1"/>
    <property type="match status" value="1"/>
</dbReference>
<comment type="caution">
    <text evidence="3">The sequence shown here is derived from an EMBL/GenBank/DDBJ whole genome shotgun (WGS) entry which is preliminary data.</text>
</comment>
<accession>A0A0J6J4X8</accession>
<reference evidence="3" key="1">
    <citation type="submission" date="2016-10" db="EMBL/GenBank/DDBJ databases">
        <authorList>
            <person name="Varghese N."/>
            <person name="Submissions S."/>
        </authorList>
    </citation>
    <scope>NUCLEOTIDE SEQUENCE [LARGE SCALE GENOMIC DNA]</scope>
    <source>
        <strain evidence="3">LMG 25555</strain>
    </source>
</reference>
<feature type="domain" description="Transcription elongation factor GreA/GreB C-terminal" evidence="1">
    <location>
        <begin position="51"/>
        <end position="127"/>
    </location>
</feature>
<keyword evidence="3" id="KW-0418">Kinase</keyword>
<dbReference type="Gene3D" id="3.10.50.30">
    <property type="entry name" value="Transcription elongation factor, GreA/GreB, C-terminal domain"/>
    <property type="match status" value="1"/>
</dbReference>
<dbReference type="OrthoDB" id="192847at2"/>
<dbReference type="InterPro" id="IPR001437">
    <property type="entry name" value="Tscrpt_elong_fac_GreA/B_C"/>
</dbReference>
<evidence type="ECO:0000259" key="2">
    <source>
        <dbReference type="Pfam" id="PF14760"/>
    </source>
</evidence>
<dbReference type="GO" id="GO:0070063">
    <property type="term" value="F:RNA polymerase binding"/>
    <property type="evidence" value="ECO:0007669"/>
    <property type="project" value="InterPro"/>
</dbReference>
<keyword evidence="4" id="KW-1185">Reference proteome</keyword>
<dbReference type="GO" id="GO:0003677">
    <property type="term" value="F:DNA binding"/>
    <property type="evidence" value="ECO:0007669"/>
    <property type="project" value="InterPro"/>
</dbReference>
<dbReference type="FunFam" id="3.10.50.30:FF:000002">
    <property type="entry name" value="Regulator of nucleoside diphosphate kinase"/>
    <property type="match status" value="1"/>
</dbReference>
<feature type="domain" description="Regulator of nucleoside diphosphate kinase N-terminal" evidence="2">
    <location>
        <begin position="6"/>
        <end position="42"/>
    </location>
</feature>
<dbReference type="InterPro" id="IPR023459">
    <property type="entry name" value="Tscrpt_elong_fac_GreA/B_fam"/>
</dbReference>
<dbReference type="GO" id="GO:0006354">
    <property type="term" value="P:DNA-templated transcription elongation"/>
    <property type="evidence" value="ECO:0007669"/>
    <property type="project" value="TreeGrafter"/>
</dbReference>
<dbReference type="Pfam" id="PF01272">
    <property type="entry name" value="GreA_GreB"/>
    <property type="match status" value="1"/>
</dbReference>
<dbReference type="Pfam" id="PF14760">
    <property type="entry name" value="Rnk_N"/>
    <property type="match status" value="1"/>
</dbReference>
<dbReference type="PANTHER" id="PTHR30437">
    <property type="entry name" value="TRANSCRIPTION ELONGATION FACTOR GREA"/>
    <property type="match status" value="1"/>
</dbReference>
<protein>
    <submittedName>
        <fullName evidence="3">Regulator of nucleoside diphosphate kinase</fullName>
    </submittedName>
</protein>